<dbReference type="Pfam" id="PF02752">
    <property type="entry name" value="Arrestin_C"/>
    <property type="match status" value="1"/>
</dbReference>
<reference evidence="5" key="1">
    <citation type="submission" date="2025-08" db="UniProtKB">
        <authorList>
            <consortium name="RefSeq"/>
        </authorList>
    </citation>
    <scope>IDENTIFICATION</scope>
    <source>
        <tissue evidence="5">Muscle</tissue>
    </source>
</reference>
<evidence type="ECO:0000313" key="4">
    <source>
        <dbReference type="Proteomes" id="UP000504631"/>
    </source>
</evidence>
<comment type="similarity">
    <text evidence="1">Belongs to the arrestin family.</text>
</comment>
<dbReference type="SUPFAM" id="SSF81296">
    <property type="entry name" value="E set domains"/>
    <property type="match status" value="2"/>
</dbReference>
<evidence type="ECO:0000313" key="5">
    <source>
        <dbReference type="RefSeq" id="XP_033347109.1"/>
    </source>
</evidence>
<dbReference type="InterPro" id="IPR050357">
    <property type="entry name" value="Arrestin_domain-protein"/>
</dbReference>
<keyword evidence="2" id="KW-0716">Sensory transduction</keyword>
<dbReference type="Pfam" id="PF00339">
    <property type="entry name" value="Arrestin_N"/>
    <property type="match status" value="1"/>
</dbReference>
<keyword evidence="4" id="KW-1185">Reference proteome</keyword>
<organism evidence="4 5">
    <name type="scientific">Bombus vosnesenskii</name>
    <dbReference type="NCBI Taxonomy" id="207650"/>
    <lineage>
        <taxon>Eukaryota</taxon>
        <taxon>Metazoa</taxon>
        <taxon>Ecdysozoa</taxon>
        <taxon>Arthropoda</taxon>
        <taxon>Hexapoda</taxon>
        <taxon>Insecta</taxon>
        <taxon>Pterygota</taxon>
        <taxon>Neoptera</taxon>
        <taxon>Endopterygota</taxon>
        <taxon>Hymenoptera</taxon>
        <taxon>Apocrita</taxon>
        <taxon>Aculeata</taxon>
        <taxon>Apoidea</taxon>
        <taxon>Anthophila</taxon>
        <taxon>Apidae</taxon>
        <taxon>Bombus</taxon>
        <taxon>Pyrobombus</taxon>
    </lineage>
</organism>
<dbReference type="AlphaFoldDB" id="A0A6J3K4G5"/>
<dbReference type="RefSeq" id="XP_033347109.1">
    <property type="nucleotide sequence ID" value="XM_033491218.1"/>
</dbReference>
<protein>
    <submittedName>
        <fullName evidence="5">Arrestin domain-containing protein 2-like</fullName>
    </submittedName>
</protein>
<evidence type="ECO:0000259" key="3">
    <source>
        <dbReference type="SMART" id="SM01017"/>
    </source>
</evidence>
<dbReference type="GO" id="GO:0005737">
    <property type="term" value="C:cytoplasm"/>
    <property type="evidence" value="ECO:0007669"/>
    <property type="project" value="TreeGrafter"/>
</dbReference>
<evidence type="ECO:0000256" key="1">
    <source>
        <dbReference type="ARBA" id="ARBA00005298"/>
    </source>
</evidence>
<sequence>MPSLKLFGVTFDRLNATYMPGEIVNGKIILDTIKEKQVRGLYVSTRGISYVHWSESDLFDNSKSQTYSNSEEYYHFKYNIFGTQDCQAGHKIPYGHNEYTFSFRLPNDIPCSFEHTNGYIRYTVKAVIDRPWKFDHECKAAFTVVSDLNLNLHREKCFGINDGIRKSFKRLCWCGQGSMDLHITVPSSGYVPGQTINTTLNYMNYSNEQITKVSVTLLRKLQFYAISKTLSNIKVIKKTSDFGPFQKNGQITPEILVPPIAPSYLQHCKIINLNYELIVSVHISAAFSKIKRTYPLLIGTIPLYDPSLPSPYNVVPYSSNSNVTKPAIMPVPMTMPEQASAANIPTAPTQDLANSSSFNLDIPPPSYKECMSGTQNIRDHNESDFVFGANTFFAPRYPVFNYPALSVSK</sequence>
<evidence type="ECO:0000256" key="2">
    <source>
        <dbReference type="ARBA" id="ARBA00022606"/>
    </source>
</evidence>
<dbReference type="InterPro" id="IPR014756">
    <property type="entry name" value="Ig_E-set"/>
</dbReference>
<dbReference type="PANTHER" id="PTHR11188:SF176">
    <property type="entry name" value="ARRESTIN DOMAIN-CONTAINING PROTEIN 1"/>
    <property type="match status" value="1"/>
</dbReference>
<gene>
    <name evidence="5" type="primary">LOC117232075</name>
</gene>
<dbReference type="GO" id="GO:0015031">
    <property type="term" value="P:protein transport"/>
    <property type="evidence" value="ECO:0007669"/>
    <property type="project" value="TreeGrafter"/>
</dbReference>
<dbReference type="Gene3D" id="2.60.40.640">
    <property type="match status" value="2"/>
</dbReference>
<dbReference type="KEGG" id="bvk:117232075"/>
<dbReference type="InterPro" id="IPR011021">
    <property type="entry name" value="Arrestin-like_N"/>
</dbReference>
<dbReference type="PANTHER" id="PTHR11188">
    <property type="entry name" value="ARRESTIN DOMAIN CONTAINING PROTEIN"/>
    <property type="match status" value="1"/>
</dbReference>
<proteinExistence type="inferred from homology"/>
<dbReference type="Proteomes" id="UP000504631">
    <property type="component" value="Unplaced"/>
</dbReference>
<accession>A0A6J3K4G5</accession>
<dbReference type="GeneID" id="117232075"/>
<dbReference type="SMART" id="SM01017">
    <property type="entry name" value="Arrestin_C"/>
    <property type="match status" value="1"/>
</dbReference>
<dbReference type="InterPro" id="IPR014752">
    <property type="entry name" value="Arrestin-like_C"/>
</dbReference>
<dbReference type="InterPro" id="IPR011022">
    <property type="entry name" value="Arrestin_C-like"/>
</dbReference>
<name>A0A6J3K4G5_9HYME</name>
<feature type="domain" description="Arrestin C-terminal-like" evidence="3">
    <location>
        <begin position="175"/>
        <end position="303"/>
    </location>
</feature>